<dbReference type="InterPro" id="IPR045866">
    <property type="entry name" value="FAM210A/B-like"/>
</dbReference>
<dbReference type="AlphaFoldDB" id="A0A8K1C3T5"/>
<proteinExistence type="predicted"/>
<keyword evidence="1" id="KW-1133">Transmembrane helix</keyword>
<accession>A0A8K1C3T5</accession>
<evidence type="ECO:0000313" key="4">
    <source>
        <dbReference type="Proteomes" id="UP000794436"/>
    </source>
</evidence>
<dbReference type="GO" id="GO:0005739">
    <property type="term" value="C:mitochondrion"/>
    <property type="evidence" value="ECO:0007669"/>
    <property type="project" value="TreeGrafter"/>
</dbReference>
<evidence type="ECO:0000259" key="2">
    <source>
        <dbReference type="Pfam" id="PF06916"/>
    </source>
</evidence>
<dbReference type="PANTHER" id="PTHR21377:SF0">
    <property type="entry name" value="PROTEIN FAM210B, MITOCHONDRIAL"/>
    <property type="match status" value="1"/>
</dbReference>
<dbReference type="EMBL" id="SPLM01000146">
    <property type="protein sequence ID" value="TMW55923.1"/>
    <property type="molecule type" value="Genomic_DNA"/>
</dbReference>
<dbReference type="OrthoDB" id="441016at2759"/>
<protein>
    <recommendedName>
        <fullName evidence="2">DUF1279 domain-containing protein</fullName>
    </recommendedName>
</protein>
<keyword evidence="1" id="KW-0812">Transmembrane</keyword>
<dbReference type="Pfam" id="PF06916">
    <property type="entry name" value="FAM210A-B_dom"/>
    <property type="match status" value="1"/>
</dbReference>
<gene>
    <name evidence="3" type="ORF">Poli38472_008571</name>
</gene>
<name>A0A8K1C3T5_PYTOL</name>
<keyword evidence="1" id="KW-0472">Membrane</keyword>
<sequence length="199" mass="21985">MLAGRVLLARQTQRLAFSTVHRASSTAVAPAFLRHGAKHGSFVRGVQVHMFSTDKEDRKDLPPLQTVEELIAENEALKKELAELKEQASKVKPGLMGTIKQYGAPFLVWWTGLYFATGVGFYYAFDLGLLDGAQVIDFIMNIGLDRLIDPARLDPKHGNLALAIIVNEAVEPLRFPLALATIPYVKKAFSRKEVTPPSN</sequence>
<feature type="domain" description="DUF1279" evidence="2">
    <location>
        <begin position="98"/>
        <end position="184"/>
    </location>
</feature>
<evidence type="ECO:0000256" key="1">
    <source>
        <dbReference type="SAM" id="Phobius"/>
    </source>
</evidence>
<dbReference type="InterPro" id="IPR009688">
    <property type="entry name" value="FAM210A/B-like_dom"/>
</dbReference>
<keyword evidence="4" id="KW-1185">Reference proteome</keyword>
<evidence type="ECO:0000313" key="3">
    <source>
        <dbReference type="EMBL" id="TMW55923.1"/>
    </source>
</evidence>
<feature type="transmembrane region" description="Helical" evidence="1">
    <location>
        <begin position="106"/>
        <end position="125"/>
    </location>
</feature>
<comment type="caution">
    <text evidence="3">The sequence shown here is derived from an EMBL/GenBank/DDBJ whole genome shotgun (WGS) entry which is preliminary data.</text>
</comment>
<reference evidence="3" key="1">
    <citation type="submission" date="2019-03" db="EMBL/GenBank/DDBJ databases">
        <title>Long read genome sequence of the mycoparasitic Pythium oligandrum ATCC 38472 isolated from sugarbeet rhizosphere.</title>
        <authorList>
            <person name="Gaulin E."/>
        </authorList>
    </citation>
    <scope>NUCLEOTIDE SEQUENCE</scope>
    <source>
        <strain evidence="3">ATCC 38472_TT</strain>
    </source>
</reference>
<organism evidence="3 4">
    <name type="scientific">Pythium oligandrum</name>
    <name type="common">Mycoparasitic fungus</name>
    <dbReference type="NCBI Taxonomy" id="41045"/>
    <lineage>
        <taxon>Eukaryota</taxon>
        <taxon>Sar</taxon>
        <taxon>Stramenopiles</taxon>
        <taxon>Oomycota</taxon>
        <taxon>Peronosporomycetes</taxon>
        <taxon>Pythiales</taxon>
        <taxon>Pythiaceae</taxon>
        <taxon>Pythium</taxon>
    </lineage>
</organism>
<dbReference type="PANTHER" id="PTHR21377">
    <property type="entry name" value="PROTEIN FAM210B, MITOCHONDRIAL"/>
    <property type="match status" value="1"/>
</dbReference>
<dbReference type="Proteomes" id="UP000794436">
    <property type="component" value="Unassembled WGS sequence"/>
</dbReference>